<dbReference type="EMBL" id="CM039426">
    <property type="protein sequence ID" value="KAI4357792.1"/>
    <property type="molecule type" value="Genomic_DNA"/>
</dbReference>
<gene>
    <name evidence="1" type="ORF">L6164_001718</name>
</gene>
<comment type="caution">
    <text evidence="1">The sequence shown here is derived from an EMBL/GenBank/DDBJ whole genome shotgun (WGS) entry which is preliminary data.</text>
</comment>
<dbReference type="Proteomes" id="UP000828941">
    <property type="component" value="Chromosome 1"/>
</dbReference>
<organism evidence="1 2">
    <name type="scientific">Bauhinia variegata</name>
    <name type="common">Purple orchid tree</name>
    <name type="synonym">Phanera variegata</name>
    <dbReference type="NCBI Taxonomy" id="167791"/>
    <lineage>
        <taxon>Eukaryota</taxon>
        <taxon>Viridiplantae</taxon>
        <taxon>Streptophyta</taxon>
        <taxon>Embryophyta</taxon>
        <taxon>Tracheophyta</taxon>
        <taxon>Spermatophyta</taxon>
        <taxon>Magnoliopsida</taxon>
        <taxon>eudicotyledons</taxon>
        <taxon>Gunneridae</taxon>
        <taxon>Pentapetalae</taxon>
        <taxon>rosids</taxon>
        <taxon>fabids</taxon>
        <taxon>Fabales</taxon>
        <taxon>Fabaceae</taxon>
        <taxon>Cercidoideae</taxon>
        <taxon>Cercideae</taxon>
        <taxon>Bauhiniinae</taxon>
        <taxon>Bauhinia</taxon>
    </lineage>
</organism>
<evidence type="ECO:0000313" key="2">
    <source>
        <dbReference type="Proteomes" id="UP000828941"/>
    </source>
</evidence>
<name>A0ACB9QAH1_BAUVA</name>
<evidence type="ECO:0000313" key="1">
    <source>
        <dbReference type="EMBL" id="KAI4357792.1"/>
    </source>
</evidence>
<proteinExistence type="predicted"/>
<protein>
    <submittedName>
        <fullName evidence="1">Uncharacterized protein</fullName>
    </submittedName>
</protein>
<reference evidence="1 2" key="1">
    <citation type="journal article" date="2022" name="DNA Res.">
        <title>Chromosomal-level genome assembly of the orchid tree Bauhinia variegata (Leguminosae; Cercidoideae) supports the allotetraploid origin hypothesis of Bauhinia.</title>
        <authorList>
            <person name="Zhong Y."/>
            <person name="Chen Y."/>
            <person name="Zheng D."/>
            <person name="Pang J."/>
            <person name="Liu Y."/>
            <person name="Luo S."/>
            <person name="Meng S."/>
            <person name="Qian L."/>
            <person name="Wei D."/>
            <person name="Dai S."/>
            <person name="Zhou R."/>
        </authorList>
    </citation>
    <scope>NUCLEOTIDE SEQUENCE [LARGE SCALE GENOMIC DNA]</scope>
    <source>
        <strain evidence="1">BV-YZ2020</strain>
    </source>
</reference>
<sequence>MAIDICSEISSTGISPRISFSHDLKNQDDADPVGDHHRRSDLCLLDSSSDFVFSSTSGLAQNLSSADELFSNGKIVPMAIKKANTPVSTTRETHQAIHLNPPFSQPSSTGCTEKKRLKEFLSAASDTDNDDDEEEEKHSTKSFWQFSRSSSLNCEATRGKSLIRSLQFLSRSNSTGSVPNPKQTGLQKETQKQRLQKQCSASSRRSSSSRSSSSSSSSSTYYFYSSSQKPSLKKNGSTGNGVRISPVLNLPQAYIPKATVSFLGFGSLFCNGKTKRKKK</sequence>
<keyword evidence="2" id="KW-1185">Reference proteome</keyword>
<accession>A0ACB9QAH1</accession>